<evidence type="ECO:0000313" key="8">
    <source>
        <dbReference type="Proteomes" id="UP001345219"/>
    </source>
</evidence>
<feature type="region of interest" description="Disordered" evidence="3">
    <location>
        <begin position="288"/>
        <end position="307"/>
    </location>
</feature>
<feature type="chain" id="PRO_5042824369" description="Folate receptor-like domain-containing protein" evidence="5">
    <location>
        <begin position="41"/>
        <end position="307"/>
    </location>
</feature>
<feature type="domain" description="Folate receptor-like" evidence="6">
    <location>
        <begin position="63"/>
        <end position="191"/>
    </location>
</feature>
<feature type="transmembrane region" description="Helical" evidence="4">
    <location>
        <begin position="249"/>
        <end position="266"/>
    </location>
</feature>
<accession>A0AAN7JLC2</accession>
<dbReference type="Proteomes" id="UP001345219">
    <property type="component" value="Chromosome 12"/>
</dbReference>
<dbReference type="InterPro" id="IPR018143">
    <property type="entry name" value="Folate_rcpt-like"/>
</dbReference>
<gene>
    <name evidence="7" type="ORF">SAY87_015378</name>
</gene>
<dbReference type="PANTHER" id="PTHR37390">
    <property type="entry name" value="OS02G0592500 PROTEIN"/>
    <property type="match status" value="1"/>
</dbReference>
<organism evidence="7 8">
    <name type="scientific">Trapa incisa</name>
    <dbReference type="NCBI Taxonomy" id="236973"/>
    <lineage>
        <taxon>Eukaryota</taxon>
        <taxon>Viridiplantae</taxon>
        <taxon>Streptophyta</taxon>
        <taxon>Embryophyta</taxon>
        <taxon>Tracheophyta</taxon>
        <taxon>Spermatophyta</taxon>
        <taxon>Magnoliopsida</taxon>
        <taxon>eudicotyledons</taxon>
        <taxon>Gunneridae</taxon>
        <taxon>Pentapetalae</taxon>
        <taxon>rosids</taxon>
        <taxon>malvids</taxon>
        <taxon>Myrtales</taxon>
        <taxon>Lythraceae</taxon>
        <taxon>Trapa</taxon>
    </lineage>
</organism>
<keyword evidence="4" id="KW-0472">Membrane</keyword>
<protein>
    <recommendedName>
        <fullName evidence="6">Folate receptor-like domain-containing protein</fullName>
    </recommendedName>
</protein>
<name>A0AAN7JLC2_9MYRT</name>
<dbReference type="PANTHER" id="PTHR37390:SF1">
    <property type="entry name" value="FOLATE-BINDING PROTEIN 1"/>
    <property type="match status" value="1"/>
</dbReference>
<evidence type="ECO:0000256" key="2">
    <source>
        <dbReference type="ARBA" id="ARBA00023157"/>
    </source>
</evidence>
<dbReference type="Pfam" id="PF03024">
    <property type="entry name" value="Folate_rec"/>
    <property type="match status" value="1"/>
</dbReference>
<keyword evidence="8" id="KW-1185">Reference proteome</keyword>
<reference evidence="7 8" key="1">
    <citation type="journal article" date="2023" name="Hortic Res">
        <title>Pangenome of water caltrop reveals structural variations and asymmetric subgenome divergence after allopolyploidization.</title>
        <authorList>
            <person name="Zhang X."/>
            <person name="Chen Y."/>
            <person name="Wang L."/>
            <person name="Yuan Y."/>
            <person name="Fang M."/>
            <person name="Shi L."/>
            <person name="Lu R."/>
            <person name="Comes H.P."/>
            <person name="Ma Y."/>
            <person name="Chen Y."/>
            <person name="Huang G."/>
            <person name="Zhou Y."/>
            <person name="Zheng Z."/>
            <person name="Qiu Y."/>
        </authorList>
    </citation>
    <scope>NUCLEOTIDE SEQUENCE [LARGE SCALE GENOMIC DNA]</scope>
    <source>
        <tissue evidence="7">Roots</tissue>
    </source>
</reference>
<dbReference type="EMBL" id="JAXIOK010000019">
    <property type="protein sequence ID" value="KAK4748792.1"/>
    <property type="molecule type" value="Genomic_DNA"/>
</dbReference>
<evidence type="ECO:0000313" key="7">
    <source>
        <dbReference type="EMBL" id="KAK4748792.1"/>
    </source>
</evidence>
<evidence type="ECO:0000259" key="6">
    <source>
        <dbReference type="Pfam" id="PF03024"/>
    </source>
</evidence>
<keyword evidence="4" id="KW-1133">Transmembrane helix</keyword>
<keyword evidence="4" id="KW-0812">Transmembrane</keyword>
<keyword evidence="1 5" id="KW-0732">Signal</keyword>
<evidence type="ECO:0000256" key="1">
    <source>
        <dbReference type="ARBA" id="ARBA00022729"/>
    </source>
</evidence>
<feature type="signal peptide" evidence="5">
    <location>
        <begin position="1"/>
        <end position="40"/>
    </location>
</feature>
<dbReference type="InterPro" id="IPR053305">
    <property type="entry name" value="Folate-binding_rcpt-like"/>
</dbReference>
<dbReference type="AlphaFoldDB" id="A0AAN7JLC2"/>
<keyword evidence="2" id="KW-1015">Disulfide bond</keyword>
<evidence type="ECO:0000256" key="3">
    <source>
        <dbReference type="SAM" id="MobiDB-lite"/>
    </source>
</evidence>
<proteinExistence type="predicted"/>
<comment type="caution">
    <text evidence="7">The sequence shown here is derived from an EMBL/GenBank/DDBJ whole genome shotgun (WGS) entry which is preliminary data.</text>
</comment>
<feature type="compositionally biased region" description="Basic residues" evidence="3">
    <location>
        <begin position="298"/>
        <end position="307"/>
    </location>
</feature>
<evidence type="ECO:0000256" key="4">
    <source>
        <dbReference type="SAM" id="Phobius"/>
    </source>
</evidence>
<sequence length="307" mass="33575">MGISLQMGRRMKRSGVGEDLRVPSLWVVMSLLLLSSHVKAEEVCVSKGGKFARYSSEGKPPRKVSKGAKDLTLCRVFRRKTCCDVAQTHPALITIRRLALTGEATEECVQLWELLECSICDPSVGVQPELPLICASFCDRVFEACSSAYFSMDAISQVLIPCGTNEIICARASKWVSNGTELCKAAGFSVKESTYLGDEEFMCYGSKANLDSIADSWSSGPDITESSEKGTATETFMQQMKEMPLIKKVFWAVGGMVLTAGLLVISKRKGDSQRKKLAAIQLAARRMEAQKSASSAKWKGKGRRLSD</sequence>
<evidence type="ECO:0000256" key="5">
    <source>
        <dbReference type="SAM" id="SignalP"/>
    </source>
</evidence>